<dbReference type="AlphaFoldDB" id="A0AA97AJZ9"/>
<sequence>MSAKTVLLIEHEASIREILHTCLSEFGGWRVTLCSSIREGVNLCETIHPDVILLDTSTFEVDALIFIEQLKLLSTAQSIPILLISARANWFTPGQLYQMGFAGAITKPFNPSIVSTQISGLLGWNDKHS</sequence>
<proteinExistence type="predicted"/>
<protein>
    <submittedName>
        <fullName evidence="4">Response regulator</fullName>
    </submittedName>
</protein>
<dbReference type="Pfam" id="PF00072">
    <property type="entry name" value="Response_reg"/>
    <property type="match status" value="1"/>
</dbReference>
<dbReference type="InterPro" id="IPR050595">
    <property type="entry name" value="Bact_response_regulator"/>
</dbReference>
<evidence type="ECO:0000313" key="4">
    <source>
        <dbReference type="EMBL" id="WNZ27209.1"/>
    </source>
</evidence>
<dbReference type="PANTHER" id="PTHR44591">
    <property type="entry name" value="STRESS RESPONSE REGULATOR PROTEIN 1"/>
    <property type="match status" value="1"/>
</dbReference>
<dbReference type="EMBL" id="CP053587">
    <property type="protein sequence ID" value="WNZ27209.1"/>
    <property type="molecule type" value="Genomic_DNA"/>
</dbReference>
<keyword evidence="1 2" id="KW-0597">Phosphoprotein</keyword>
<evidence type="ECO:0000256" key="2">
    <source>
        <dbReference type="PROSITE-ProRule" id="PRU00169"/>
    </source>
</evidence>
<dbReference type="PROSITE" id="PS50110">
    <property type="entry name" value="RESPONSE_REGULATORY"/>
    <property type="match status" value="1"/>
</dbReference>
<gene>
    <name evidence="4" type="ORF">HJG54_30360</name>
</gene>
<dbReference type="SUPFAM" id="SSF52172">
    <property type="entry name" value="CheY-like"/>
    <property type="match status" value="1"/>
</dbReference>
<dbReference type="PANTHER" id="PTHR44591:SF22">
    <property type="entry name" value="CHEY SUBFAMILY"/>
    <property type="match status" value="1"/>
</dbReference>
<evidence type="ECO:0000259" key="3">
    <source>
        <dbReference type="PROSITE" id="PS50110"/>
    </source>
</evidence>
<dbReference type="InterPro" id="IPR001789">
    <property type="entry name" value="Sig_transdc_resp-reg_receiver"/>
</dbReference>
<organism evidence="4">
    <name type="scientific">Leptolyngbya sp. NK1-12</name>
    <dbReference type="NCBI Taxonomy" id="2547451"/>
    <lineage>
        <taxon>Bacteria</taxon>
        <taxon>Bacillati</taxon>
        <taxon>Cyanobacteriota</taxon>
        <taxon>Cyanophyceae</taxon>
        <taxon>Leptolyngbyales</taxon>
        <taxon>Leptolyngbyaceae</taxon>
        <taxon>Leptolyngbya group</taxon>
        <taxon>Leptolyngbya</taxon>
    </lineage>
</organism>
<feature type="modified residue" description="4-aspartylphosphate" evidence="2">
    <location>
        <position position="55"/>
    </location>
</feature>
<dbReference type="Gene3D" id="3.40.50.2300">
    <property type="match status" value="1"/>
</dbReference>
<dbReference type="RefSeq" id="WP_316436845.1">
    <property type="nucleotide sequence ID" value="NZ_CP053587.1"/>
</dbReference>
<accession>A0AA97AJZ9</accession>
<dbReference type="GO" id="GO:0000160">
    <property type="term" value="P:phosphorelay signal transduction system"/>
    <property type="evidence" value="ECO:0007669"/>
    <property type="project" value="InterPro"/>
</dbReference>
<feature type="domain" description="Response regulatory" evidence="3">
    <location>
        <begin position="5"/>
        <end position="122"/>
    </location>
</feature>
<reference evidence="4" key="1">
    <citation type="submission" date="2020-05" db="EMBL/GenBank/DDBJ databases">
        <authorList>
            <person name="Zhu T."/>
            <person name="Keshari N."/>
            <person name="Lu X."/>
        </authorList>
    </citation>
    <scope>NUCLEOTIDE SEQUENCE</scope>
    <source>
        <strain evidence="4">NK1-12</strain>
    </source>
</reference>
<dbReference type="InterPro" id="IPR011006">
    <property type="entry name" value="CheY-like_superfamily"/>
</dbReference>
<evidence type="ECO:0000256" key="1">
    <source>
        <dbReference type="ARBA" id="ARBA00022553"/>
    </source>
</evidence>
<dbReference type="SMART" id="SM00448">
    <property type="entry name" value="REC"/>
    <property type="match status" value="1"/>
</dbReference>
<name>A0AA97AJZ9_9CYAN</name>